<evidence type="ECO:0000256" key="1">
    <source>
        <dbReference type="SAM" id="SignalP"/>
    </source>
</evidence>
<dbReference type="GO" id="GO:0009695">
    <property type="term" value="P:jasmonic acid biosynthetic process"/>
    <property type="evidence" value="ECO:0007669"/>
    <property type="project" value="InterPro"/>
</dbReference>
<dbReference type="InterPro" id="IPR044859">
    <property type="entry name" value="Allene_oxi_cyc_Dirigent"/>
</dbReference>
<dbReference type="AlphaFoldDB" id="A0A561F0K7"/>
<proteinExistence type="predicted"/>
<sequence>MIKAHSRGLGLRAASACAAAAMLAVGLGAATPAVAQDRGHGGHGRGEYTVAVALVEQPPVFGDPNSMKPGDVLLFEEPAVDPGDGHQIGDSLTRVQLLEGGSYLLDCTVRLADGNLVFSGGEEFAHMEHSTFAVTGGTERFSGAHGQVDITLTTINGAASDLLTFHLRR</sequence>
<dbReference type="Gene3D" id="2.40.480.10">
    <property type="entry name" value="Allene oxide cyclase-like"/>
    <property type="match status" value="1"/>
</dbReference>
<evidence type="ECO:0000313" key="2">
    <source>
        <dbReference type="EMBL" id="TWE21400.1"/>
    </source>
</evidence>
<keyword evidence="3" id="KW-1185">Reference proteome</keyword>
<name>A0A561F0K7_9ACTN</name>
<dbReference type="GO" id="GO:0046423">
    <property type="term" value="F:allene-oxide cyclase activity"/>
    <property type="evidence" value="ECO:0007669"/>
    <property type="project" value="InterPro"/>
</dbReference>
<dbReference type="InterPro" id="IPR034871">
    <property type="entry name" value="Allene_oxi_cyc_sf"/>
</dbReference>
<dbReference type="EMBL" id="VIVR01000001">
    <property type="protein sequence ID" value="TWE21400.1"/>
    <property type="molecule type" value="Genomic_DNA"/>
</dbReference>
<feature type="signal peptide" evidence="1">
    <location>
        <begin position="1"/>
        <end position="35"/>
    </location>
</feature>
<keyword evidence="1" id="KW-0732">Signal</keyword>
<gene>
    <name evidence="2" type="ORF">FB465_6583</name>
</gene>
<feature type="chain" id="PRO_5022038549" description="Dirigent-like protein" evidence="1">
    <location>
        <begin position="36"/>
        <end position="169"/>
    </location>
</feature>
<dbReference type="SUPFAM" id="SSF141493">
    <property type="entry name" value="Allene oxide cyclase-like"/>
    <property type="match status" value="1"/>
</dbReference>
<dbReference type="Proteomes" id="UP000318416">
    <property type="component" value="Unassembled WGS sequence"/>
</dbReference>
<protein>
    <recommendedName>
        <fullName evidence="4">Dirigent-like protein</fullName>
    </recommendedName>
</protein>
<dbReference type="OrthoDB" id="4353538at2"/>
<accession>A0A561F0K7</accession>
<dbReference type="RefSeq" id="WP_145796338.1">
    <property type="nucleotide sequence ID" value="NZ_BAAABR010000025.1"/>
</dbReference>
<comment type="caution">
    <text evidence="2">The sequence shown here is derived from an EMBL/GenBank/DDBJ whole genome shotgun (WGS) entry which is preliminary data.</text>
</comment>
<reference evidence="2 3" key="1">
    <citation type="submission" date="2019-06" db="EMBL/GenBank/DDBJ databases">
        <title>Sequencing the genomes of 1000 actinobacteria strains.</title>
        <authorList>
            <person name="Klenk H.-P."/>
        </authorList>
    </citation>
    <scope>NUCLEOTIDE SEQUENCE [LARGE SCALE GENOMIC DNA]</scope>
    <source>
        <strain evidence="2 3">DSM 41649</strain>
    </source>
</reference>
<organism evidence="2 3">
    <name type="scientific">Kitasatospora atroaurantiaca</name>
    <dbReference type="NCBI Taxonomy" id="285545"/>
    <lineage>
        <taxon>Bacteria</taxon>
        <taxon>Bacillati</taxon>
        <taxon>Actinomycetota</taxon>
        <taxon>Actinomycetes</taxon>
        <taxon>Kitasatosporales</taxon>
        <taxon>Streptomycetaceae</taxon>
        <taxon>Kitasatospora</taxon>
    </lineage>
</organism>
<evidence type="ECO:0008006" key="4">
    <source>
        <dbReference type="Google" id="ProtNLM"/>
    </source>
</evidence>
<evidence type="ECO:0000313" key="3">
    <source>
        <dbReference type="Proteomes" id="UP000318416"/>
    </source>
</evidence>